<dbReference type="EMBL" id="CP059660">
    <property type="protein sequence ID" value="QRW17961.1"/>
    <property type="molecule type" value="Genomic_DNA"/>
</dbReference>
<sequence>MANSPKSHNQLYLAVESTTDHTSKTQVYVLKNTIDAICNITRHAPKCESDPKVSLCTSDIACKLYGVNGDHASDQLKVAQLEKEWKIDSWINHLGNTKLLSLGDSESKDLYKSLHAAAETEAGGMDAFAGLSTTDQEDLLASEYQKCVWALGQIEFDCTKPNLKQDMTCVVHGGCCAHKDMNATKGGAAAMSTFWKANTSLLPPVKLFNKDNDATVSLLDPSGEMLEAEQRALSITEGGAIKFCNLAGYTFNHKDDKKGHQDSHAYYFAEKFG</sequence>
<accession>A0A8H8NT53</accession>
<reference evidence="1" key="1">
    <citation type="submission" date="2020-05" db="EMBL/GenBank/DDBJ databases">
        <title>Evolutionary and genomic comparisons of hybrid uninucleate and nonhybrid Rhizoctonia fungi.</title>
        <authorList>
            <person name="Li C."/>
            <person name="Chen X."/>
        </authorList>
    </citation>
    <scope>NUCLEOTIDE SEQUENCE</scope>
    <source>
        <strain evidence="1">AG-1 IA</strain>
    </source>
</reference>
<evidence type="ECO:0000313" key="1">
    <source>
        <dbReference type="EMBL" id="QRW17961.1"/>
    </source>
</evidence>
<protein>
    <submittedName>
        <fullName evidence="1">Uncharacterized protein</fullName>
    </submittedName>
</protein>
<name>A0A8H8NT53_9AGAM</name>
<gene>
    <name evidence="1" type="ORF">RhiXN_02885</name>
</gene>
<dbReference type="RefSeq" id="XP_043178198.1">
    <property type="nucleotide sequence ID" value="XM_043322702.1"/>
</dbReference>
<evidence type="ECO:0000313" key="2">
    <source>
        <dbReference type="Proteomes" id="UP000650533"/>
    </source>
</evidence>
<dbReference type="KEGG" id="rsx:RhiXN_02885"/>
<dbReference type="GeneID" id="67025165"/>
<proteinExistence type="predicted"/>
<dbReference type="AlphaFoldDB" id="A0A8H8NT53"/>
<dbReference type="Proteomes" id="UP000650533">
    <property type="component" value="Chromosome 3"/>
</dbReference>
<organism evidence="1 2">
    <name type="scientific">Rhizoctonia solani</name>
    <dbReference type="NCBI Taxonomy" id="456999"/>
    <lineage>
        <taxon>Eukaryota</taxon>
        <taxon>Fungi</taxon>
        <taxon>Dikarya</taxon>
        <taxon>Basidiomycota</taxon>
        <taxon>Agaricomycotina</taxon>
        <taxon>Agaricomycetes</taxon>
        <taxon>Cantharellales</taxon>
        <taxon>Ceratobasidiaceae</taxon>
        <taxon>Rhizoctonia</taxon>
    </lineage>
</organism>